<comment type="similarity">
    <text evidence="1">Belongs to the sigma-70 factor family. ECF subfamily.</text>
</comment>
<feature type="domain" description="RNA polymerase sigma-70 region 2" evidence="6">
    <location>
        <begin position="12"/>
        <end position="79"/>
    </location>
</feature>
<dbReference type="SUPFAM" id="SSF88659">
    <property type="entry name" value="Sigma3 and sigma4 domains of RNA polymerase sigma factors"/>
    <property type="match status" value="1"/>
</dbReference>
<organism evidence="8 9">
    <name type="scientific">Streptomyces pyxinicus</name>
    <dbReference type="NCBI Taxonomy" id="2970331"/>
    <lineage>
        <taxon>Bacteria</taxon>
        <taxon>Bacillati</taxon>
        <taxon>Actinomycetota</taxon>
        <taxon>Actinomycetes</taxon>
        <taxon>Kitasatosporales</taxon>
        <taxon>Streptomycetaceae</taxon>
        <taxon>Streptomyces</taxon>
    </lineage>
</organism>
<keyword evidence="2" id="KW-0805">Transcription regulation</keyword>
<feature type="region of interest" description="Disordered" evidence="5">
    <location>
        <begin position="162"/>
        <end position="181"/>
    </location>
</feature>
<evidence type="ECO:0000259" key="7">
    <source>
        <dbReference type="Pfam" id="PF08281"/>
    </source>
</evidence>
<dbReference type="Pfam" id="PF04542">
    <property type="entry name" value="Sigma70_r2"/>
    <property type="match status" value="1"/>
</dbReference>
<reference evidence="8 9" key="1">
    <citation type="submission" date="2022-08" db="EMBL/GenBank/DDBJ databases">
        <authorList>
            <person name="Somphong A."/>
            <person name="Phongsopitanun W."/>
        </authorList>
    </citation>
    <scope>NUCLEOTIDE SEQUENCE [LARGE SCALE GENOMIC DNA]</scope>
    <source>
        <strain evidence="8 9">LP11</strain>
    </source>
</reference>
<dbReference type="PANTHER" id="PTHR43133:SF25">
    <property type="entry name" value="RNA POLYMERASE SIGMA FACTOR RFAY-RELATED"/>
    <property type="match status" value="1"/>
</dbReference>
<protein>
    <submittedName>
        <fullName evidence="8">Sigma-70 family RNA polymerase sigma factor</fullName>
    </submittedName>
</protein>
<evidence type="ECO:0000256" key="2">
    <source>
        <dbReference type="ARBA" id="ARBA00023015"/>
    </source>
</evidence>
<dbReference type="InterPro" id="IPR039425">
    <property type="entry name" value="RNA_pol_sigma-70-like"/>
</dbReference>
<dbReference type="RefSeq" id="WP_258777839.1">
    <property type="nucleotide sequence ID" value="NZ_JANUGP010000005.1"/>
</dbReference>
<evidence type="ECO:0000259" key="6">
    <source>
        <dbReference type="Pfam" id="PF04542"/>
    </source>
</evidence>
<dbReference type="InterPro" id="IPR013325">
    <property type="entry name" value="RNA_pol_sigma_r2"/>
</dbReference>
<evidence type="ECO:0000256" key="1">
    <source>
        <dbReference type="ARBA" id="ARBA00010641"/>
    </source>
</evidence>
<dbReference type="CDD" id="cd06171">
    <property type="entry name" value="Sigma70_r4"/>
    <property type="match status" value="1"/>
</dbReference>
<dbReference type="Gene3D" id="1.10.10.10">
    <property type="entry name" value="Winged helix-like DNA-binding domain superfamily/Winged helix DNA-binding domain"/>
    <property type="match status" value="1"/>
</dbReference>
<dbReference type="InterPro" id="IPR013324">
    <property type="entry name" value="RNA_pol_sigma_r3/r4-like"/>
</dbReference>
<keyword evidence="3" id="KW-0731">Sigma factor</keyword>
<comment type="caution">
    <text evidence="8">The sequence shown here is derived from an EMBL/GenBank/DDBJ whole genome shotgun (WGS) entry which is preliminary data.</text>
</comment>
<sequence length="181" mass="20038">MNTPDEQRFTELYRAHHAAVDAYVRRRSDGAHAVDDVVAEVFLTAWRRLEEIPRGAVLPWLYATARRVLANARRADQRRGNLAEAAARHGRHHVDDPADGVAGSLAVAAAFDALGEQDQEVLRLTLWEELPARHAAKVLGCTTATFHVRLHRARTRLRQRLTTTGTASAPRALTTLGRADA</sequence>
<dbReference type="InterPro" id="IPR007627">
    <property type="entry name" value="RNA_pol_sigma70_r2"/>
</dbReference>
<evidence type="ECO:0000256" key="5">
    <source>
        <dbReference type="SAM" id="MobiDB-lite"/>
    </source>
</evidence>
<gene>
    <name evidence="8" type="ORF">NX794_09475</name>
</gene>
<dbReference type="NCBIfam" id="TIGR02937">
    <property type="entry name" value="sigma70-ECF"/>
    <property type="match status" value="1"/>
</dbReference>
<dbReference type="Gene3D" id="1.10.1740.10">
    <property type="match status" value="1"/>
</dbReference>
<evidence type="ECO:0000256" key="4">
    <source>
        <dbReference type="ARBA" id="ARBA00023163"/>
    </source>
</evidence>
<keyword evidence="4" id="KW-0804">Transcription</keyword>
<dbReference type="InterPro" id="IPR013249">
    <property type="entry name" value="RNA_pol_sigma70_r4_t2"/>
</dbReference>
<evidence type="ECO:0000313" key="9">
    <source>
        <dbReference type="Proteomes" id="UP001205612"/>
    </source>
</evidence>
<name>A0ABT2AZ96_9ACTN</name>
<dbReference type="SUPFAM" id="SSF88946">
    <property type="entry name" value="Sigma2 domain of RNA polymerase sigma factors"/>
    <property type="match status" value="1"/>
</dbReference>
<keyword evidence="9" id="KW-1185">Reference proteome</keyword>
<dbReference type="EMBL" id="JANUGP010000005">
    <property type="protein sequence ID" value="MCS0601456.1"/>
    <property type="molecule type" value="Genomic_DNA"/>
</dbReference>
<dbReference type="InterPro" id="IPR036388">
    <property type="entry name" value="WH-like_DNA-bd_sf"/>
</dbReference>
<dbReference type="Pfam" id="PF08281">
    <property type="entry name" value="Sigma70_r4_2"/>
    <property type="match status" value="1"/>
</dbReference>
<evidence type="ECO:0000313" key="8">
    <source>
        <dbReference type="EMBL" id="MCS0601456.1"/>
    </source>
</evidence>
<dbReference type="PANTHER" id="PTHR43133">
    <property type="entry name" value="RNA POLYMERASE ECF-TYPE SIGMA FACTO"/>
    <property type="match status" value="1"/>
</dbReference>
<accession>A0ABT2AZ96</accession>
<proteinExistence type="inferred from homology"/>
<feature type="domain" description="RNA polymerase sigma factor 70 region 4 type 2" evidence="7">
    <location>
        <begin position="106"/>
        <end position="157"/>
    </location>
</feature>
<evidence type="ECO:0000256" key="3">
    <source>
        <dbReference type="ARBA" id="ARBA00023082"/>
    </source>
</evidence>
<dbReference type="Proteomes" id="UP001205612">
    <property type="component" value="Unassembled WGS sequence"/>
</dbReference>
<dbReference type="InterPro" id="IPR014284">
    <property type="entry name" value="RNA_pol_sigma-70_dom"/>
</dbReference>